<proteinExistence type="predicted"/>
<dbReference type="OrthoDB" id="9803668at2"/>
<dbReference type="PANTHER" id="PTHR47618:SF1">
    <property type="entry name" value="BIFUNCTIONAL OLIGORIBONUCLEASE AND PAP PHOSPHATASE NRNA"/>
    <property type="match status" value="1"/>
</dbReference>
<dbReference type="Gene3D" id="3.10.310.30">
    <property type="match status" value="1"/>
</dbReference>
<dbReference type="PANTHER" id="PTHR47618">
    <property type="entry name" value="BIFUNCTIONAL OLIGORIBONUCLEASE AND PAP PHOSPHATASE NRNA"/>
    <property type="match status" value="1"/>
</dbReference>
<dbReference type="AlphaFoldDB" id="A0A2K9P437"/>
<protein>
    <submittedName>
        <fullName evidence="3">Bifunctional oligoribonuclease and PAP phosphatase NrnA</fullName>
    </submittedName>
</protein>
<dbReference type="Pfam" id="PF01368">
    <property type="entry name" value="DHH"/>
    <property type="match status" value="1"/>
</dbReference>
<dbReference type="GO" id="GO:0003676">
    <property type="term" value="F:nucleic acid binding"/>
    <property type="evidence" value="ECO:0007669"/>
    <property type="project" value="InterPro"/>
</dbReference>
<dbReference type="Pfam" id="PF02272">
    <property type="entry name" value="DHHA1"/>
    <property type="match status" value="1"/>
</dbReference>
<reference evidence="3 4" key="1">
    <citation type="submission" date="2017-04" db="EMBL/GenBank/DDBJ databases">
        <title>Monoglobus pectinilyticus 14 draft genome.</title>
        <authorList>
            <person name="Kim C."/>
            <person name="Rosendale D.I."/>
            <person name="Kelly W.J."/>
            <person name="Tannock G.W."/>
            <person name="Patchett M.L."/>
            <person name="Jordens J.Z."/>
        </authorList>
    </citation>
    <scope>NUCLEOTIDE SEQUENCE [LARGE SCALE GENOMIC DNA]</scope>
    <source>
        <strain evidence="3 4">14</strain>
    </source>
</reference>
<dbReference type="Gene3D" id="3.90.1640.10">
    <property type="entry name" value="inorganic pyrophosphatase (n-terminal core)"/>
    <property type="match status" value="1"/>
</dbReference>
<gene>
    <name evidence="3" type="ORF">B9O19_01877</name>
</gene>
<dbReference type="Proteomes" id="UP000235589">
    <property type="component" value="Chromosome"/>
</dbReference>
<name>A0A2K9P437_9FIRM</name>
<evidence type="ECO:0000313" key="4">
    <source>
        <dbReference type="Proteomes" id="UP000235589"/>
    </source>
</evidence>
<dbReference type="SUPFAM" id="SSF64182">
    <property type="entry name" value="DHH phosphoesterases"/>
    <property type="match status" value="1"/>
</dbReference>
<dbReference type="InterPro" id="IPR038763">
    <property type="entry name" value="DHH_sf"/>
</dbReference>
<dbReference type="EMBL" id="CP020991">
    <property type="protein sequence ID" value="AUO20026.1"/>
    <property type="molecule type" value="Genomic_DNA"/>
</dbReference>
<dbReference type="KEGG" id="mpec:B9O19_01877"/>
<feature type="domain" description="DDH" evidence="1">
    <location>
        <begin position="14"/>
        <end position="152"/>
    </location>
</feature>
<feature type="domain" description="DHHA1" evidence="2">
    <location>
        <begin position="219"/>
        <end position="309"/>
    </location>
</feature>
<evidence type="ECO:0000313" key="3">
    <source>
        <dbReference type="EMBL" id="AUO20026.1"/>
    </source>
</evidence>
<keyword evidence="4" id="KW-1185">Reference proteome</keyword>
<dbReference type="RefSeq" id="WP_102366176.1">
    <property type="nucleotide sequence ID" value="NZ_CP020991.1"/>
</dbReference>
<sequence length="318" mass="34625">MFEKLIPIIEKANKIAIFTHTHPDGDAMGSSYALKLALTSIGKCCKVFLLDDPDASAFGLIIKGDDIELSLEDCDLAIALDCADSKRLGMYEEPFMSHPNSIAIDHHVTHVEFAKSGTVYSDISSTCELMFNLFKEMDISINKEIGNNIYVGLATDTGNFKYSCISGDTLRAAGELIDLGVDFASISKAAFDTKPKAYYDLMGIAIGKLRMVCDGKAAALYLESEDFKKAGIKESEANGIVNIPNSIEGVEVGAFIRKRDDDEYKVSLRSNKYIDVSEIAAERGGGGHVRASGYSVTGKTVDEIIQDLAEGLDKRWQD</sequence>
<dbReference type="InterPro" id="IPR051319">
    <property type="entry name" value="Oligoribo/pAp-PDE_c-di-AMP_PDE"/>
</dbReference>
<dbReference type="GeneID" id="98063256"/>
<evidence type="ECO:0000259" key="1">
    <source>
        <dbReference type="Pfam" id="PF01368"/>
    </source>
</evidence>
<dbReference type="InterPro" id="IPR003156">
    <property type="entry name" value="DHHA1_dom"/>
</dbReference>
<accession>A0A2K9P437</accession>
<dbReference type="InterPro" id="IPR001667">
    <property type="entry name" value="DDH_dom"/>
</dbReference>
<organism evidence="3 4">
    <name type="scientific">Monoglobus pectinilyticus</name>
    <dbReference type="NCBI Taxonomy" id="1981510"/>
    <lineage>
        <taxon>Bacteria</taxon>
        <taxon>Bacillati</taxon>
        <taxon>Bacillota</taxon>
        <taxon>Clostridia</taxon>
        <taxon>Monoglobales</taxon>
        <taxon>Monoglobaceae</taxon>
        <taxon>Monoglobus</taxon>
    </lineage>
</organism>
<evidence type="ECO:0000259" key="2">
    <source>
        <dbReference type="Pfam" id="PF02272"/>
    </source>
</evidence>